<accession>A0A165YAA1</accession>
<evidence type="ECO:0000313" key="3">
    <source>
        <dbReference type="Proteomes" id="UP000076798"/>
    </source>
</evidence>
<evidence type="ECO:0000259" key="1">
    <source>
        <dbReference type="Pfam" id="PF17667"/>
    </source>
</evidence>
<dbReference type="Proteomes" id="UP000076798">
    <property type="component" value="Unassembled WGS sequence"/>
</dbReference>
<organism evidence="2 3">
    <name type="scientific">Sistotremastrum suecicum HHB10207 ss-3</name>
    <dbReference type="NCBI Taxonomy" id="1314776"/>
    <lineage>
        <taxon>Eukaryota</taxon>
        <taxon>Fungi</taxon>
        <taxon>Dikarya</taxon>
        <taxon>Basidiomycota</taxon>
        <taxon>Agaricomycotina</taxon>
        <taxon>Agaricomycetes</taxon>
        <taxon>Sistotremastrales</taxon>
        <taxon>Sistotremastraceae</taxon>
        <taxon>Sistotremastrum</taxon>
    </lineage>
</organism>
<dbReference type="EMBL" id="KV428272">
    <property type="protein sequence ID" value="KZT33037.1"/>
    <property type="molecule type" value="Genomic_DNA"/>
</dbReference>
<dbReference type="AlphaFoldDB" id="A0A165YAA1"/>
<feature type="domain" description="Fungal-type protein kinase" evidence="1">
    <location>
        <begin position="3"/>
        <end position="63"/>
    </location>
</feature>
<reference evidence="2 3" key="1">
    <citation type="journal article" date="2016" name="Mol. Biol. Evol.">
        <title>Comparative Genomics of Early-Diverging Mushroom-Forming Fungi Provides Insights into the Origins of Lignocellulose Decay Capabilities.</title>
        <authorList>
            <person name="Nagy L.G."/>
            <person name="Riley R."/>
            <person name="Tritt A."/>
            <person name="Adam C."/>
            <person name="Daum C."/>
            <person name="Floudas D."/>
            <person name="Sun H."/>
            <person name="Yadav J.S."/>
            <person name="Pangilinan J."/>
            <person name="Larsson K.H."/>
            <person name="Matsuura K."/>
            <person name="Barry K."/>
            <person name="Labutti K."/>
            <person name="Kuo R."/>
            <person name="Ohm R.A."/>
            <person name="Bhattacharya S.S."/>
            <person name="Shirouzu T."/>
            <person name="Yoshinaga Y."/>
            <person name="Martin F.M."/>
            <person name="Grigoriev I.V."/>
            <person name="Hibbett D.S."/>
        </authorList>
    </citation>
    <scope>NUCLEOTIDE SEQUENCE [LARGE SCALE GENOMIC DNA]</scope>
    <source>
        <strain evidence="2 3">HHB10207 ss-3</strain>
    </source>
</reference>
<dbReference type="Pfam" id="PF17667">
    <property type="entry name" value="Pkinase_fungal"/>
    <property type="match status" value="1"/>
</dbReference>
<protein>
    <recommendedName>
        <fullName evidence="1">Fungal-type protein kinase domain-containing protein</fullName>
    </recommendedName>
</protein>
<keyword evidence="3" id="KW-1185">Reference proteome</keyword>
<gene>
    <name evidence="2" type="ORF">SISSUDRAFT_1054688</name>
</gene>
<proteinExistence type="predicted"/>
<sequence>MRIDVDHAITSCGRPVSISEHRSATLPYLSLRLLHASRNEDLVYLPHSLTDELESFLWVLLHVILMKAPSGVGTESADWLESFDIRDKKQHHMARVYIKTMILSYQDPSDLAPILEPKFAPFIQILIDLLVLTDKGNKLAQRIETVQIGNPLQEEEVVNLCKEYYKEFLDIVFAAASNPSLPQTW</sequence>
<evidence type="ECO:0000313" key="2">
    <source>
        <dbReference type="EMBL" id="KZT33037.1"/>
    </source>
</evidence>
<name>A0A165YAA1_9AGAM</name>
<dbReference type="InterPro" id="IPR040976">
    <property type="entry name" value="Pkinase_fungal"/>
</dbReference>